<evidence type="ECO:0000256" key="5">
    <source>
        <dbReference type="ARBA" id="ARBA00023049"/>
    </source>
</evidence>
<keyword evidence="3" id="KW-0378">Hydrolase</keyword>
<dbReference type="GO" id="GO:0046872">
    <property type="term" value="F:metal ion binding"/>
    <property type="evidence" value="ECO:0007669"/>
    <property type="project" value="UniProtKB-KW"/>
</dbReference>
<dbReference type="NCBIfam" id="TIGR00608">
    <property type="entry name" value="radc"/>
    <property type="match status" value="1"/>
</dbReference>
<dbReference type="InterPro" id="IPR025657">
    <property type="entry name" value="RadC_JAB"/>
</dbReference>
<feature type="domain" description="MPN" evidence="6">
    <location>
        <begin position="109"/>
        <end position="231"/>
    </location>
</feature>
<dbReference type="Gene3D" id="3.40.140.10">
    <property type="entry name" value="Cytidine Deaminase, domain 2"/>
    <property type="match status" value="1"/>
</dbReference>
<keyword evidence="5" id="KW-0482">Metalloprotease</keyword>
<evidence type="ECO:0000313" key="7">
    <source>
        <dbReference type="EMBL" id="VAW14359.1"/>
    </source>
</evidence>
<dbReference type="Pfam" id="PF04002">
    <property type="entry name" value="RadC"/>
    <property type="match status" value="1"/>
</dbReference>
<evidence type="ECO:0000256" key="3">
    <source>
        <dbReference type="ARBA" id="ARBA00022801"/>
    </source>
</evidence>
<dbReference type="PROSITE" id="PS01302">
    <property type="entry name" value="UPF0758"/>
    <property type="match status" value="1"/>
</dbReference>
<name>A0A3B0TQ50_9ZZZZ</name>
<evidence type="ECO:0000256" key="2">
    <source>
        <dbReference type="ARBA" id="ARBA00022723"/>
    </source>
</evidence>
<proteinExistence type="predicted"/>
<dbReference type="PANTHER" id="PTHR30471:SF3">
    <property type="entry name" value="UPF0758 PROTEIN YEES-RELATED"/>
    <property type="match status" value="1"/>
</dbReference>
<dbReference type="EMBL" id="UOEP01000036">
    <property type="protein sequence ID" value="VAW14359.1"/>
    <property type="molecule type" value="Genomic_DNA"/>
</dbReference>
<dbReference type="GO" id="GO:0006508">
    <property type="term" value="P:proteolysis"/>
    <property type="evidence" value="ECO:0007669"/>
    <property type="project" value="UniProtKB-KW"/>
</dbReference>
<evidence type="ECO:0000256" key="1">
    <source>
        <dbReference type="ARBA" id="ARBA00022670"/>
    </source>
</evidence>
<dbReference type="CDD" id="cd08071">
    <property type="entry name" value="MPN_DUF2466"/>
    <property type="match status" value="1"/>
</dbReference>
<evidence type="ECO:0000259" key="6">
    <source>
        <dbReference type="PROSITE" id="PS50249"/>
    </source>
</evidence>
<dbReference type="Pfam" id="PF20582">
    <property type="entry name" value="UPF0758_N"/>
    <property type="match status" value="1"/>
</dbReference>
<dbReference type="AlphaFoldDB" id="A0A3B0TQ50"/>
<keyword evidence="4" id="KW-0862">Zinc</keyword>
<dbReference type="InterPro" id="IPR001405">
    <property type="entry name" value="UPF0758"/>
</dbReference>
<evidence type="ECO:0000256" key="4">
    <source>
        <dbReference type="ARBA" id="ARBA00022833"/>
    </source>
</evidence>
<dbReference type="InterPro" id="IPR037518">
    <property type="entry name" value="MPN"/>
</dbReference>
<accession>A0A3B0TQ50</accession>
<dbReference type="InterPro" id="IPR046778">
    <property type="entry name" value="UPF0758_N"/>
</dbReference>
<dbReference type="PANTHER" id="PTHR30471">
    <property type="entry name" value="DNA REPAIR PROTEIN RADC"/>
    <property type="match status" value="1"/>
</dbReference>
<keyword evidence="1" id="KW-0645">Protease</keyword>
<dbReference type="InterPro" id="IPR020891">
    <property type="entry name" value="UPF0758_CS"/>
</dbReference>
<dbReference type="GO" id="GO:0008237">
    <property type="term" value="F:metallopeptidase activity"/>
    <property type="evidence" value="ECO:0007669"/>
    <property type="project" value="UniProtKB-KW"/>
</dbReference>
<sequence length="231" mass="25495">MQEYKRLNIKQWAAEDRPREKLLANGVRALTDAELIAIIIGSGNLDETAVELSRRILTAVGNDLNELGKKGINYLTGFNGIGEAKAINIIAAIELGKRSKDADVFKHEKITGSKDVAELFLPILTDLEHEEFWILFLNRGNKIIDKQMVSKGGLSGTVIDVRLIMKMAIEKLASSIILCHNHPSGNITASNADIQITRKLAETGKIMDIPVLDHVIIGHKEYLSFTDEGLL</sequence>
<gene>
    <name evidence="7" type="ORF">MNBD_BACTEROID01-1505</name>
</gene>
<reference evidence="7" key="1">
    <citation type="submission" date="2018-06" db="EMBL/GenBank/DDBJ databases">
        <authorList>
            <person name="Zhirakovskaya E."/>
        </authorList>
    </citation>
    <scope>NUCLEOTIDE SEQUENCE</scope>
</reference>
<keyword evidence="2" id="KW-0479">Metal-binding</keyword>
<dbReference type="PROSITE" id="PS50249">
    <property type="entry name" value="MPN"/>
    <property type="match status" value="1"/>
</dbReference>
<protein>
    <submittedName>
        <fullName evidence="7">UPF0758 family protein</fullName>
    </submittedName>
</protein>
<organism evidence="7">
    <name type="scientific">hydrothermal vent metagenome</name>
    <dbReference type="NCBI Taxonomy" id="652676"/>
    <lineage>
        <taxon>unclassified sequences</taxon>
        <taxon>metagenomes</taxon>
        <taxon>ecological metagenomes</taxon>
    </lineage>
</organism>
<dbReference type="NCBIfam" id="NF000642">
    <property type="entry name" value="PRK00024.1"/>
    <property type="match status" value="1"/>
</dbReference>